<feature type="chain" id="PRO_5041385850" evidence="1">
    <location>
        <begin position="23"/>
        <end position="424"/>
    </location>
</feature>
<dbReference type="PROSITE" id="PS51257">
    <property type="entry name" value="PROKAR_LIPOPROTEIN"/>
    <property type="match status" value="1"/>
</dbReference>
<dbReference type="PANTHER" id="PTHR47064">
    <property type="entry name" value="PUTATIVE (AFU_ORTHOLOGUE AFUA_1G08990)-RELATED"/>
    <property type="match status" value="1"/>
</dbReference>
<protein>
    <submittedName>
        <fullName evidence="3">Gluconolactonase</fullName>
    </submittedName>
</protein>
<dbReference type="EMBL" id="JANBVN010000058">
    <property type="protein sequence ID" value="KAJ9152229.1"/>
    <property type="molecule type" value="Genomic_DNA"/>
</dbReference>
<name>A0AA38S7R1_9PEZI</name>
<dbReference type="PANTHER" id="PTHR47064:SF2">
    <property type="entry name" value="SMP-30_GLUCONOLACTONASE_LRE-LIKE REGION DOMAIN-CONTAINING PROTEIN-RELATED"/>
    <property type="match status" value="1"/>
</dbReference>
<feature type="domain" description="SMP-30/Gluconolactonase/LRE-like region" evidence="2">
    <location>
        <begin position="198"/>
        <end position="403"/>
    </location>
</feature>
<evidence type="ECO:0000256" key="1">
    <source>
        <dbReference type="SAM" id="SignalP"/>
    </source>
</evidence>
<accession>A0AA38S7R1</accession>
<proteinExistence type="predicted"/>
<dbReference type="SUPFAM" id="SSF63829">
    <property type="entry name" value="Calcium-dependent phosphotriesterase"/>
    <property type="match status" value="1"/>
</dbReference>
<dbReference type="InterPro" id="IPR052988">
    <property type="entry name" value="Oryzine_lactonohydrolase"/>
</dbReference>
<gene>
    <name evidence="3" type="ORF">NKR19_g4602</name>
</gene>
<dbReference type="Gene3D" id="2.120.10.30">
    <property type="entry name" value="TolB, C-terminal domain"/>
    <property type="match status" value="1"/>
</dbReference>
<dbReference type="InterPro" id="IPR013658">
    <property type="entry name" value="SGL"/>
</dbReference>
<comment type="caution">
    <text evidence="3">The sequence shown here is derived from an EMBL/GenBank/DDBJ whole genome shotgun (WGS) entry which is preliminary data.</text>
</comment>
<organism evidence="3 4">
    <name type="scientific">Coniochaeta hoffmannii</name>
    <dbReference type="NCBI Taxonomy" id="91930"/>
    <lineage>
        <taxon>Eukaryota</taxon>
        <taxon>Fungi</taxon>
        <taxon>Dikarya</taxon>
        <taxon>Ascomycota</taxon>
        <taxon>Pezizomycotina</taxon>
        <taxon>Sordariomycetes</taxon>
        <taxon>Sordariomycetidae</taxon>
        <taxon>Coniochaetales</taxon>
        <taxon>Coniochaetaceae</taxon>
        <taxon>Coniochaeta</taxon>
    </lineage>
</organism>
<dbReference type="InterPro" id="IPR011042">
    <property type="entry name" value="6-blade_b-propeller_TolB-like"/>
</dbReference>
<sequence>MRPTPWLLFWALDSALATSSSAQQPVAQACPGYQTPTVVCINNHAAVLPLPFFRSSPPGNLAAALPDDSFNSTSVPGDASFSLVHEASFVVFDTARGSALLGPSPVLETVFDNLGSAVHEAPAYVPALNSIIVSRLSADTVPQILINLTATPPIKSDFVPSPPIYGVNGARYYNGTVYWAAVGSNFTFDSKQYLQTPGIYALDPLTREAKPILNNYFGQAFNSPDDLAIDPDTGDIFFTDPFYGFALNFTTALPVLKAQTYRFRPSTGAVSVVEADIACPNGVAISPDGRTLYITDTEAAKIDFAIATLPRYEIKAREPKAVYAFDLLWTPAGKVLANKRALWYPEQLIDDGFHVAADGTLLGAAGYSVDVLSPYGELLVKIQLDFYALNLAFAGPDLDELWIFGVGKIARTKLNLKGIAGGWS</sequence>
<dbReference type="Proteomes" id="UP001174691">
    <property type="component" value="Unassembled WGS sequence"/>
</dbReference>
<evidence type="ECO:0000313" key="3">
    <source>
        <dbReference type="EMBL" id="KAJ9152229.1"/>
    </source>
</evidence>
<evidence type="ECO:0000259" key="2">
    <source>
        <dbReference type="Pfam" id="PF08450"/>
    </source>
</evidence>
<dbReference type="AlphaFoldDB" id="A0AA38S7R1"/>
<reference evidence="3" key="1">
    <citation type="submission" date="2022-07" db="EMBL/GenBank/DDBJ databases">
        <title>Fungi with potential for degradation of polypropylene.</title>
        <authorList>
            <person name="Gostincar C."/>
        </authorList>
    </citation>
    <scope>NUCLEOTIDE SEQUENCE</scope>
    <source>
        <strain evidence="3">EXF-13287</strain>
    </source>
</reference>
<feature type="signal peptide" evidence="1">
    <location>
        <begin position="1"/>
        <end position="22"/>
    </location>
</feature>
<keyword evidence="1" id="KW-0732">Signal</keyword>
<keyword evidence="4" id="KW-1185">Reference proteome</keyword>
<dbReference type="Pfam" id="PF08450">
    <property type="entry name" value="SGL"/>
    <property type="match status" value="1"/>
</dbReference>
<evidence type="ECO:0000313" key="4">
    <source>
        <dbReference type="Proteomes" id="UP001174691"/>
    </source>
</evidence>